<organism evidence="2 3">
    <name type="scientific">Pseudomonas fluorescens</name>
    <dbReference type="NCBI Taxonomy" id="294"/>
    <lineage>
        <taxon>Bacteria</taxon>
        <taxon>Pseudomonadati</taxon>
        <taxon>Pseudomonadota</taxon>
        <taxon>Gammaproteobacteria</taxon>
        <taxon>Pseudomonadales</taxon>
        <taxon>Pseudomonadaceae</taxon>
        <taxon>Pseudomonas</taxon>
    </lineage>
</organism>
<name>A0A5E7KFX0_PSEFL</name>
<dbReference type="AlphaFoldDB" id="A0A5E7KFX0"/>
<sequence length="125" mass="14182">MPRTLHLSSRRCSADYVSRAHWPEGAISPFTAHHRLAGQAMTRAQNDLNTTSPLPALEVCQVLTDIALGKRFMMRSSIQSWNEIYYGLMPVEIDGWQLTLFNDCDTLDYCEYCRSPDGRVGTLEL</sequence>
<evidence type="ECO:0000313" key="3">
    <source>
        <dbReference type="Proteomes" id="UP000385207"/>
    </source>
</evidence>
<proteinExistence type="predicted"/>
<gene>
    <name evidence="2" type="ORF">PS862_02722</name>
</gene>
<dbReference type="EMBL" id="CABVII010000011">
    <property type="protein sequence ID" value="VVO98616.1"/>
    <property type="molecule type" value="Genomic_DNA"/>
</dbReference>
<evidence type="ECO:0000259" key="1">
    <source>
        <dbReference type="Pfam" id="PF24745"/>
    </source>
</evidence>
<dbReference type="InterPro" id="IPR056110">
    <property type="entry name" value="DUF7693"/>
</dbReference>
<dbReference type="Pfam" id="PF24745">
    <property type="entry name" value="DUF7693"/>
    <property type="match status" value="1"/>
</dbReference>
<reference evidence="2 3" key="1">
    <citation type="submission" date="2019-09" db="EMBL/GenBank/DDBJ databases">
        <authorList>
            <person name="Chandra G."/>
            <person name="Truman W A."/>
        </authorList>
    </citation>
    <scope>NUCLEOTIDE SEQUENCE [LARGE SCALE GENOMIC DNA]</scope>
    <source>
        <strain evidence="2">PS862</strain>
    </source>
</reference>
<evidence type="ECO:0000313" key="2">
    <source>
        <dbReference type="EMBL" id="VVO98616.1"/>
    </source>
</evidence>
<feature type="domain" description="DUF7693" evidence="1">
    <location>
        <begin position="54"/>
        <end position="124"/>
    </location>
</feature>
<protein>
    <recommendedName>
        <fullName evidence="1">DUF7693 domain-containing protein</fullName>
    </recommendedName>
</protein>
<accession>A0A5E7KFX0</accession>
<dbReference type="Proteomes" id="UP000385207">
    <property type="component" value="Unassembled WGS sequence"/>
</dbReference>